<organism evidence="1 2">
    <name type="scientific">Xanthoceras sorbifolium</name>
    <dbReference type="NCBI Taxonomy" id="99658"/>
    <lineage>
        <taxon>Eukaryota</taxon>
        <taxon>Viridiplantae</taxon>
        <taxon>Streptophyta</taxon>
        <taxon>Embryophyta</taxon>
        <taxon>Tracheophyta</taxon>
        <taxon>Spermatophyta</taxon>
        <taxon>Magnoliopsida</taxon>
        <taxon>eudicotyledons</taxon>
        <taxon>Gunneridae</taxon>
        <taxon>Pentapetalae</taxon>
        <taxon>rosids</taxon>
        <taxon>malvids</taxon>
        <taxon>Sapindales</taxon>
        <taxon>Sapindaceae</taxon>
        <taxon>Xanthoceroideae</taxon>
        <taxon>Xanthoceras</taxon>
    </lineage>
</organism>
<name>A0ABQ8HU87_9ROSI</name>
<evidence type="ECO:0000313" key="1">
    <source>
        <dbReference type="EMBL" id="KAH7567900.1"/>
    </source>
</evidence>
<dbReference type="PANTHER" id="PTHR37984">
    <property type="entry name" value="PROTEIN CBG26694"/>
    <property type="match status" value="1"/>
</dbReference>
<evidence type="ECO:0008006" key="3">
    <source>
        <dbReference type="Google" id="ProtNLM"/>
    </source>
</evidence>
<proteinExistence type="predicted"/>
<dbReference type="SUPFAM" id="SSF56672">
    <property type="entry name" value="DNA/RNA polymerases"/>
    <property type="match status" value="1"/>
</dbReference>
<dbReference type="InterPro" id="IPR043128">
    <property type="entry name" value="Rev_trsase/Diguanyl_cyclase"/>
</dbReference>
<reference evidence="1 2" key="1">
    <citation type="submission" date="2021-02" db="EMBL/GenBank/DDBJ databases">
        <title>Plant Genome Project.</title>
        <authorList>
            <person name="Zhang R.-G."/>
        </authorList>
    </citation>
    <scope>NUCLEOTIDE SEQUENCE [LARGE SCALE GENOMIC DNA]</scope>
    <source>
        <tissue evidence="1">Leaves</tissue>
    </source>
</reference>
<dbReference type="InterPro" id="IPR043502">
    <property type="entry name" value="DNA/RNA_pol_sf"/>
</dbReference>
<dbReference type="Gene3D" id="3.30.70.270">
    <property type="match status" value="1"/>
</dbReference>
<dbReference type="EMBL" id="JAFEMO010000007">
    <property type="protein sequence ID" value="KAH7567900.1"/>
    <property type="molecule type" value="Genomic_DNA"/>
</dbReference>
<accession>A0ABQ8HU87</accession>
<gene>
    <name evidence="1" type="ORF">JRO89_XS07G0180700</name>
</gene>
<protein>
    <recommendedName>
        <fullName evidence="3">Reverse transcriptase/retrotransposon-derived protein RNase H-like domain-containing protein</fullName>
    </recommendedName>
</protein>
<evidence type="ECO:0000313" key="2">
    <source>
        <dbReference type="Proteomes" id="UP000827721"/>
    </source>
</evidence>
<comment type="caution">
    <text evidence="1">The sequence shown here is derived from an EMBL/GenBank/DDBJ whole genome shotgun (WGS) entry which is preliminary data.</text>
</comment>
<dbReference type="Proteomes" id="UP000827721">
    <property type="component" value="Unassembled WGS sequence"/>
</dbReference>
<sequence>MDPSKVKAILNWSEPKTVHDIRSFHGGLTSFCRRFIKGFSFIVASITKYLKGNGFKWTEEARRSFERQWDLILPQIEFAYNCSKNQSTNHSPFEVVYGRNPISPLDLLPIVSNKDFNGDADARAGEIKKLHAQV</sequence>
<dbReference type="PANTHER" id="PTHR37984:SF5">
    <property type="entry name" value="PROTEIN NYNRIN-LIKE"/>
    <property type="match status" value="1"/>
</dbReference>
<keyword evidence="2" id="KW-1185">Reference proteome</keyword>
<dbReference type="InterPro" id="IPR050951">
    <property type="entry name" value="Retrovirus_Pol_polyprotein"/>
</dbReference>